<feature type="domain" description="Aminotransferase class I/classII large" evidence="5">
    <location>
        <begin position="26"/>
        <end position="343"/>
    </location>
</feature>
<name>A0A3B1DTA8_9ZZZZ</name>
<dbReference type="InterPro" id="IPR001917">
    <property type="entry name" value="Aminotrans_II_pyridoxalP_BS"/>
</dbReference>
<comment type="cofactor">
    <cofactor evidence="1">
        <name>pyridoxal 5'-phosphate</name>
        <dbReference type="ChEBI" id="CHEBI:597326"/>
    </cofactor>
</comment>
<dbReference type="InterPro" id="IPR015422">
    <property type="entry name" value="PyrdxlP-dep_Trfase_small"/>
</dbReference>
<evidence type="ECO:0000256" key="3">
    <source>
        <dbReference type="ARBA" id="ARBA00022679"/>
    </source>
</evidence>
<dbReference type="PANTHER" id="PTHR13693">
    <property type="entry name" value="CLASS II AMINOTRANSFERASE/8-AMINO-7-OXONONANOATE SYNTHASE"/>
    <property type="match status" value="1"/>
</dbReference>
<dbReference type="AlphaFoldDB" id="A0A3B1DTA8"/>
<dbReference type="PROSITE" id="PS00599">
    <property type="entry name" value="AA_TRANSFER_CLASS_2"/>
    <property type="match status" value="1"/>
</dbReference>
<proteinExistence type="inferred from homology"/>
<keyword evidence="6" id="KW-0012">Acyltransferase</keyword>
<gene>
    <name evidence="6" type="ORF">MNB_ARC-1_478</name>
</gene>
<keyword evidence="4" id="KW-0663">Pyridoxal phosphate</keyword>
<dbReference type="Gene3D" id="3.40.640.10">
    <property type="entry name" value="Type I PLP-dependent aspartate aminotransferase-like (Major domain)"/>
    <property type="match status" value="1"/>
</dbReference>
<dbReference type="SUPFAM" id="SSF53383">
    <property type="entry name" value="PLP-dependent transferases"/>
    <property type="match status" value="1"/>
</dbReference>
<evidence type="ECO:0000256" key="4">
    <source>
        <dbReference type="ARBA" id="ARBA00022898"/>
    </source>
</evidence>
<dbReference type="EC" id="2.3.1.47" evidence="6"/>
<dbReference type="GO" id="GO:0030170">
    <property type="term" value="F:pyridoxal phosphate binding"/>
    <property type="evidence" value="ECO:0007669"/>
    <property type="project" value="InterPro"/>
</dbReference>
<organism evidence="6">
    <name type="scientific">hydrothermal vent metagenome</name>
    <dbReference type="NCBI Taxonomy" id="652676"/>
    <lineage>
        <taxon>unclassified sequences</taxon>
        <taxon>metagenomes</taxon>
        <taxon>ecological metagenomes</taxon>
    </lineage>
</organism>
<evidence type="ECO:0000256" key="2">
    <source>
        <dbReference type="ARBA" id="ARBA00010008"/>
    </source>
</evidence>
<dbReference type="Pfam" id="PF00155">
    <property type="entry name" value="Aminotran_1_2"/>
    <property type="match status" value="1"/>
</dbReference>
<dbReference type="PANTHER" id="PTHR13693:SF77">
    <property type="entry name" value="8-AMINO-7-OXONONANOATE SYNTHASE"/>
    <property type="match status" value="1"/>
</dbReference>
<dbReference type="InterPro" id="IPR050087">
    <property type="entry name" value="AON_synthase_class-II"/>
</dbReference>
<accession>A0A3B1DTA8</accession>
<keyword evidence="3 6" id="KW-0808">Transferase</keyword>
<evidence type="ECO:0000259" key="5">
    <source>
        <dbReference type="Pfam" id="PF00155"/>
    </source>
</evidence>
<dbReference type="InterPro" id="IPR004839">
    <property type="entry name" value="Aminotransferase_I/II_large"/>
</dbReference>
<sequence>MNFYKKQLDAIKKSNIFRERNIYNKDAIDIASNDYLGLSTNKKTLKKAYRRIKNYKSHSPKSSLLINGYHKIHKKFENKLSGLNNFENCIVVGSGFLANIALFESMVRKGDILFMDEQYHASGILSTKLIQGDIVFFKHNDCSDLENKILISSSNRSIIAIEGVYSMSGDIASKEFVNIANKYNSILIVDEAHSSGVIGKDLLGWYDYWNIKPELNHIKMGTLGKAYASYGAYILGSFHIIDYLQNRAKSIIYTTAPSLFDIALGYENLKYIINNKEKIKNKIKKYQKLVDKIFNIKTKSLIAPIKINDSKRALDIQKRMLKEGIVIGAIRPPSVKKSIIRIILKLDISIKTTKSIYFTLYKLIKANKQIIAEKPKR</sequence>
<dbReference type="EMBL" id="UOYO01000026">
    <property type="protein sequence ID" value="VAY87577.1"/>
    <property type="molecule type" value="Genomic_DNA"/>
</dbReference>
<dbReference type="GO" id="GO:0008710">
    <property type="term" value="F:8-amino-7-oxononanoate synthase activity"/>
    <property type="evidence" value="ECO:0007669"/>
    <property type="project" value="UniProtKB-EC"/>
</dbReference>
<protein>
    <submittedName>
        <fullName evidence="6">8-amino-7-oxononanoate synthase</fullName>
        <ecNumber evidence="6">2.3.1.47</ecNumber>
    </submittedName>
</protein>
<dbReference type="Gene3D" id="3.90.1150.10">
    <property type="entry name" value="Aspartate Aminotransferase, domain 1"/>
    <property type="match status" value="1"/>
</dbReference>
<evidence type="ECO:0000313" key="6">
    <source>
        <dbReference type="EMBL" id="VAY87577.1"/>
    </source>
</evidence>
<evidence type="ECO:0000256" key="1">
    <source>
        <dbReference type="ARBA" id="ARBA00001933"/>
    </source>
</evidence>
<dbReference type="InterPro" id="IPR015421">
    <property type="entry name" value="PyrdxlP-dep_Trfase_major"/>
</dbReference>
<comment type="similarity">
    <text evidence="2">Belongs to the class-II pyridoxal-phosphate-dependent aminotransferase family. BioF subfamily.</text>
</comment>
<dbReference type="InterPro" id="IPR015424">
    <property type="entry name" value="PyrdxlP-dep_Trfase"/>
</dbReference>
<reference evidence="6" key="1">
    <citation type="submission" date="2018-10" db="EMBL/GenBank/DDBJ databases">
        <authorList>
            <person name="Aoki K."/>
        </authorList>
    </citation>
    <scope>NUCLEOTIDE SEQUENCE</scope>
</reference>